<evidence type="ECO:0000256" key="4">
    <source>
        <dbReference type="ARBA" id="ARBA00012670"/>
    </source>
</evidence>
<keyword evidence="10" id="KW-1185">Reference proteome</keyword>
<dbReference type="SUPFAM" id="SSF51011">
    <property type="entry name" value="Glycosyl hydrolase domain"/>
    <property type="match status" value="1"/>
</dbReference>
<dbReference type="PANTHER" id="PTHR43576:SF3">
    <property type="entry name" value="ALPHA-L-ARABINOFURANOSIDASE C"/>
    <property type="match status" value="1"/>
</dbReference>
<evidence type="ECO:0000256" key="2">
    <source>
        <dbReference type="ARBA" id="ARBA00007186"/>
    </source>
</evidence>
<dbReference type="EMBL" id="SMLB01000031">
    <property type="protein sequence ID" value="TDD67205.1"/>
    <property type="molecule type" value="Genomic_DNA"/>
</dbReference>
<keyword evidence="6" id="KW-0119">Carbohydrate metabolism</keyword>
<dbReference type="PANTHER" id="PTHR43576">
    <property type="entry name" value="ALPHA-L-ARABINOFURANOSIDASE C-RELATED"/>
    <property type="match status" value="1"/>
</dbReference>
<gene>
    <name evidence="9" type="ORF">E1262_19955</name>
</gene>
<dbReference type="SMART" id="SM00813">
    <property type="entry name" value="Alpha-L-AF_C"/>
    <property type="match status" value="1"/>
</dbReference>
<feature type="domain" description="Alpha-L-arabinofuranosidase C-terminal" evidence="8">
    <location>
        <begin position="308"/>
        <end position="514"/>
    </location>
</feature>
<keyword evidence="7" id="KW-0326">Glycosidase</keyword>
<dbReference type="AlphaFoldDB" id="A0A4R5A6F7"/>
<proteinExistence type="inferred from homology"/>
<evidence type="ECO:0000256" key="7">
    <source>
        <dbReference type="ARBA" id="ARBA00023295"/>
    </source>
</evidence>
<reference evidence="9 10" key="1">
    <citation type="submission" date="2019-02" db="EMBL/GenBank/DDBJ databases">
        <title>Draft genome sequences of novel Actinobacteria.</title>
        <authorList>
            <person name="Sahin N."/>
            <person name="Ay H."/>
            <person name="Saygin H."/>
        </authorList>
    </citation>
    <scope>NUCLEOTIDE SEQUENCE [LARGE SCALE GENOMIC DNA]</scope>
    <source>
        <strain evidence="9 10">8K307</strain>
    </source>
</reference>
<accession>A0A4R5A6F7</accession>
<evidence type="ECO:0000256" key="3">
    <source>
        <dbReference type="ARBA" id="ARBA00011165"/>
    </source>
</evidence>
<dbReference type="OrthoDB" id="9758333at2"/>
<dbReference type="Gene3D" id="3.20.20.80">
    <property type="entry name" value="Glycosidases"/>
    <property type="match status" value="1"/>
</dbReference>
<dbReference type="Proteomes" id="UP000295217">
    <property type="component" value="Unassembled WGS sequence"/>
</dbReference>
<dbReference type="EC" id="3.2.1.55" evidence="4"/>
<dbReference type="GO" id="GO:0046373">
    <property type="term" value="P:L-arabinose metabolic process"/>
    <property type="evidence" value="ECO:0007669"/>
    <property type="project" value="InterPro"/>
</dbReference>
<dbReference type="InterPro" id="IPR055235">
    <property type="entry name" value="ASD1_cat"/>
</dbReference>
<dbReference type="Pfam" id="PF06964">
    <property type="entry name" value="Alpha-L-AF_C"/>
    <property type="match status" value="1"/>
</dbReference>
<evidence type="ECO:0000256" key="6">
    <source>
        <dbReference type="ARBA" id="ARBA00023277"/>
    </source>
</evidence>
<organism evidence="9 10">
    <name type="scientific">Jiangella aurantiaca</name>
    <dbReference type="NCBI Taxonomy" id="2530373"/>
    <lineage>
        <taxon>Bacteria</taxon>
        <taxon>Bacillati</taxon>
        <taxon>Actinomycetota</taxon>
        <taxon>Actinomycetes</taxon>
        <taxon>Jiangellales</taxon>
        <taxon>Jiangellaceae</taxon>
        <taxon>Jiangella</taxon>
    </lineage>
</organism>
<name>A0A4R5A6F7_9ACTN</name>
<dbReference type="SUPFAM" id="SSF51445">
    <property type="entry name" value="(Trans)glycosidases"/>
    <property type="match status" value="1"/>
</dbReference>
<sequence>MSARLSVVKLRRAEGPLYDVEVGLDPAFTVGTVDPRLYGSFVEHMGRCVYGGIFEPDHPTADEYGFRGDVAELVRELGVTVIRYPGGNFVSGYRWEDGVGPVADRPRRLDLAWRSLEPNTVGTDEFCRWARGVGVDPIMAVNLGTRGVDAAVDLLEYTNFAPGMTALADRRVANGHKDPHAIRTWCLGNEMDGPWQVGHKTADEYGRLAAETARAMRRADQDLELVACGSSNSGMPTFGSWERIVLEHTYDLVDHISLHAYYEPVGGDVDSFLASSEDMRRMITAIAATADHVGAVRRSAKRLTISFDEWNVWYQHRFSGQAGLEVNENAPLIEDVFDVTDAVVVGDLLMALLDHCDRVAIACQAQLVNVIAPILTQTGGPAWRQTIFHPFALTARYARGTVLRAAVRTPDLATQRHGDVPATRVTAVQDPETGALTLLAANRNRTEPARLTVSLRAFDKDGRPLRLLEHLAIADADPSATNTAEHPDRVVPRPVTGTVLDGDQTVTATLPPSSWHLIRLGH</sequence>
<evidence type="ECO:0000256" key="1">
    <source>
        <dbReference type="ARBA" id="ARBA00001462"/>
    </source>
</evidence>
<dbReference type="Gene3D" id="2.60.40.1180">
    <property type="entry name" value="Golgi alpha-mannosidase II"/>
    <property type="match status" value="1"/>
</dbReference>
<evidence type="ECO:0000313" key="10">
    <source>
        <dbReference type="Proteomes" id="UP000295217"/>
    </source>
</evidence>
<dbReference type="InterPro" id="IPR017853">
    <property type="entry name" value="GH"/>
</dbReference>
<comment type="subunit">
    <text evidence="3">Homohexamer; trimer of dimers.</text>
</comment>
<evidence type="ECO:0000259" key="8">
    <source>
        <dbReference type="SMART" id="SM00813"/>
    </source>
</evidence>
<dbReference type="GO" id="GO:0046556">
    <property type="term" value="F:alpha-L-arabinofuranosidase activity"/>
    <property type="evidence" value="ECO:0007669"/>
    <property type="project" value="UniProtKB-EC"/>
</dbReference>
<protein>
    <recommendedName>
        <fullName evidence="4">non-reducing end alpha-L-arabinofuranosidase</fullName>
        <ecNumber evidence="4">3.2.1.55</ecNumber>
    </recommendedName>
</protein>
<dbReference type="InterPro" id="IPR010720">
    <property type="entry name" value="Alpha-L-AF_C"/>
</dbReference>
<keyword evidence="5" id="KW-0378">Hydrolase</keyword>
<evidence type="ECO:0000313" key="9">
    <source>
        <dbReference type="EMBL" id="TDD67205.1"/>
    </source>
</evidence>
<dbReference type="Pfam" id="PF22848">
    <property type="entry name" value="ASD1_dom"/>
    <property type="match status" value="1"/>
</dbReference>
<comment type="similarity">
    <text evidence="2">Belongs to the glycosyl hydrolase 51 family.</text>
</comment>
<comment type="caution">
    <text evidence="9">The sequence shown here is derived from an EMBL/GenBank/DDBJ whole genome shotgun (WGS) entry which is preliminary data.</text>
</comment>
<comment type="catalytic activity">
    <reaction evidence="1">
        <text>Hydrolysis of terminal non-reducing alpha-L-arabinofuranoside residues in alpha-L-arabinosides.</text>
        <dbReference type="EC" id="3.2.1.55"/>
    </reaction>
</comment>
<dbReference type="GO" id="GO:0000272">
    <property type="term" value="P:polysaccharide catabolic process"/>
    <property type="evidence" value="ECO:0007669"/>
    <property type="project" value="TreeGrafter"/>
</dbReference>
<dbReference type="InterPro" id="IPR013780">
    <property type="entry name" value="Glyco_hydro_b"/>
</dbReference>
<evidence type="ECO:0000256" key="5">
    <source>
        <dbReference type="ARBA" id="ARBA00022801"/>
    </source>
</evidence>